<keyword evidence="6 8" id="KW-0408">Iron</keyword>
<dbReference type="InterPro" id="IPR001128">
    <property type="entry name" value="Cyt_P450"/>
</dbReference>
<keyword evidence="5" id="KW-0560">Oxidoreductase</keyword>
<evidence type="ECO:0000256" key="6">
    <source>
        <dbReference type="ARBA" id="ARBA00023004"/>
    </source>
</evidence>
<keyword evidence="7" id="KW-0503">Monooxygenase</keyword>
<accession>A0A370PUP1</accession>
<keyword evidence="4 8" id="KW-0479">Metal-binding</keyword>
<dbReference type="AlphaFoldDB" id="A0A370PUP1"/>
<evidence type="ECO:0000256" key="7">
    <source>
        <dbReference type="ARBA" id="ARBA00023033"/>
    </source>
</evidence>
<keyword evidence="3 8" id="KW-0349">Heme</keyword>
<evidence type="ECO:0000256" key="1">
    <source>
        <dbReference type="ARBA" id="ARBA00001971"/>
    </source>
</evidence>
<name>A0A370PUP1_ASPPH</name>
<dbReference type="GO" id="GO:0016705">
    <property type="term" value="F:oxidoreductase activity, acting on paired donors, with incorporation or reduction of molecular oxygen"/>
    <property type="evidence" value="ECO:0007669"/>
    <property type="project" value="InterPro"/>
</dbReference>
<organism evidence="10 11">
    <name type="scientific">Aspergillus phoenicis ATCC 13157</name>
    <dbReference type="NCBI Taxonomy" id="1353007"/>
    <lineage>
        <taxon>Eukaryota</taxon>
        <taxon>Fungi</taxon>
        <taxon>Dikarya</taxon>
        <taxon>Ascomycota</taxon>
        <taxon>Pezizomycotina</taxon>
        <taxon>Eurotiomycetes</taxon>
        <taxon>Eurotiomycetidae</taxon>
        <taxon>Eurotiales</taxon>
        <taxon>Aspergillaceae</taxon>
        <taxon>Aspergillus</taxon>
    </lineage>
</organism>
<gene>
    <name evidence="10" type="ORF">M752DRAFT_290707</name>
</gene>
<evidence type="ECO:0000313" key="10">
    <source>
        <dbReference type="EMBL" id="RDK45893.1"/>
    </source>
</evidence>
<keyword evidence="11" id="KW-1185">Reference proteome</keyword>
<comment type="similarity">
    <text evidence="2">Belongs to the cytochrome P450 family.</text>
</comment>
<dbReference type="SUPFAM" id="SSF48264">
    <property type="entry name" value="Cytochrome P450"/>
    <property type="match status" value="1"/>
</dbReference>
<evidence type="ECO:0000313" key="11">
    <source>
        <dbReference type="Proteomes" id="UP000254937"/>
    </source>
</evidence>
<feature type="binding site" description="axial binding residue" evidence="8">
    <location>
        <position position="445"/>
    </location>
    <ligand>
        <name>heme</name>
        <dbReference type="ChEBI" id="CHEBI:30413"/>
    </ligand>
    <ligandPart>
        <name>Fe</name>
        <dbReference type="ChEBI" id="CHEBI:18248"/>
    </ligandPart>
</feature>
<dbReference type="PANTHER" id="PTHR24305">
    <property type="entry name" value="CYTOCHROME P450"/>
    <property type="match status" value="1"/>
</dbReference>
<proteinExistence type="inferred from homology"/>
<dbReference type="GO" id="GO:0005506">
    <property type="term" value="F:iron ion binding"/>
    <property type="evidence" value="ECO:0007669"/>
    <property type="project" value="InterPro"/>
</dbReference>
<reference evidence="10 11" key="1">
    <citation type="submission" date="2018-07" db="EMBL/GenBank/DDBJ databases">
        <title>Section-level genome sequencing of Aspergillus section Nigri to investigate inter- and intra-species variation.</title>
        <authorList>
            <consortium name="DOE Joint Genome Institute"/>
            <person name="Vesth T.C."/>
            <person name="Nybo J.L."/>
            <person name="Theobald S."/>
            <person name="Frisvad J.C."/>
            <person name="Larsen T.O."/>
            <person name="Nielsen K.F."/>
            <person name="Hoof J.B."/>
            <person name="Brandl J."/>
            <person name="Salamov A."/>
            <person name="Riley R."/>
            <person name="Gladden J.M."/>
            <person name="Phatale P."/>
            <person name="Nielsen M.T."/>
            <person name="Lyhne E.K."/>
            <person name="Kogle M.E."/>
            <person name="Strasser K."/>
            <person name="McDonnell E."/>
            <person name="Barry K."/>
            <person name="Clum A."/>
            <person name="Chen C."/>
            <person name="Nolan M."/>
            <person name="Sandor L."/>
            <person name="Kuo A."/>
            <person name="Lipzen A."/>
            <person name="Hainaut M."/>
            <person name="Drula E."/>
            <person name="Tsang A."/>
            <person name="Magnuson J.K."/>
            <person name="Henrissat B."/>
            <person name="Wiebenga A."/>
            <person name="Simmons B.A."/>
            <person name="Makela M.R."/>
            <person name="De vries R.P."/>
            <person name="Grigoriev I.V."/>
            <person name="Mortensen U.H."/>
            <person name="Baker S.E."/>
            <person name="Andersen M.R."/>
        </authorList>
    </citation>
    <scope>NUCLEOTIDE SEQUENCE [LARGE SCALE GENOMIC DNA]</scope>
    <source>
        <strain evidence="10 11">ATCC 13157</strain>
    </source>
</reference>
<keyword evidence="9" id="KW-0472">Membrane</keyword>
<evidence type="ECO:0000256" key="3">
    <source>
        <dbReference type="ARBA" id="ARBA00022617"/>
    </source>
</evidence>
<dbReference type="PRINTS" id="PR00385">
    <property type="entry name" value="P450"/>
</dbReference>
<evidence type="ECO:0000256" key="2">
    <source>
        <dbReference type="ARBA" id="ARBA00010617"/>
    </source>
</evidence>
<dbReference type="InterPro" id="IPR002401">
    <property type="entry name" value="Cyt_P450_E_grp-I"/>
</dbReference>
<dbReference type="Pfam" id="PF00067">
    <property type="entry name" value="p450"/>
    <property type="match status" value="1"/>
</dbReference>
<sequence>MMDFYKFATFIVCFFIGWYALTSVLAWYRLREFPTPSWLAHFSYLWLGRLTYSGKQYWVHRELQRKYGPLVRIGPNEIMTDDPDIIRSMSSTRSTFTRGEWYIAGRFNPHYDILFTILGNDAHKKARARVFAGYSGRETGIAVEHGMDRQVTRLIDLIRQKYAVPGEDAPLLNIVDISSYFTMDVITELAFGQEFGYLQAEKDRYGFFHEVHSLWPQMSTVADVPWIRRIIFSKPFLKLLGPRTTDSHGFGALMRVAHEHVKQKFSTLDNSKGDMMESFIRHGLTQEECEAEGLFTIIAGTESTAGTIRSILIHTLSSPVVYSKLKNEIRDAVQKGSISSPISNKEVKDLPYLQAVIKESIRMRPPLLGLFPKVVPAGGVEYHGQFLPGGTHICMNTSSLLHSKSLFGNDPSVFRPERFMEASEDTCSERRKNLELAFSHGQNQCLGKTIAIMELSKVTFEMFRNFDFQIVSPWRLNHQVQSYGVFLESNMKSRVSQSEM</sequence>
<dbReference type="PANTHER" id="PTHR24305:SF77">
    <property type="entry name" value="CYTOCHROME P450 MONOOXYGENASE"/>
    <property type="match status" value="1"/>
</dbReference>
<dbReference type="CDD" id="cd11060">
    <property type="entry name" value="CYP57A1-like"/>
    <property type="match status" value="1"/>
</dbReference>
<dbReference type="InterPro" id="IPR036396">
    <property type="entry name" value="Cyt_P450_sf"/>
</dbReference>
<dbReference type="GO" id="GO:0020037">
    <property type="term" value="F:heme binding"/>
    <property type="evidence" value="ECO:0007669"/>
    <property type="project" value="InterPro"/>
</dbReference>
<evidence type="ECO:0000256" key="9">
    <source>
        <dbReference type="SAM" id="Phobius"/>
    </source>
</evidence>
<keyword evidence="9" id="KW-1133">Transmembrane helix</keyword>
<evidence type="ECO:0000256" key="5">
    <source>
        <dbReference type="ARBA" id="ARBA00023002"/>
    </source>
</evidence>
<dbReference type="Proteomes" id="UP000254937">
    <property type="component" value="Unassembled WGS sequence"/>
</dbReference>
<dbReference type="Gene3D" id="1.10.630.10">
    <property type="entry name" value="Cytochrome P450"/>
    <property type="match status" value="1"/>
</dbReference>
<comment type="cofactor">
    <cofactor evidence="1 8">
        <name>heme</name>
        <dbReference type="ChEBI" id="CHEBI:30413"/>
    </cofactor>
</comment>
<dbReference type="EMBL" id="KZ851847">
    <property type="protein sequence ID" value="RDK45893.1"/>
    <property type="molecule type" value="Genomic_DNA"/>
</dbReference>
<feature type="transmembrane region" description="Helical" evidence="9">
    <location>
        <begin position="7"/>
        <end position="28"/>
    </location>
</feature>
<dbReference type="InterPro" id="IPR050121">
    <property type="entry name" value="Cytochrome_P450_monoxygenase"/>
</dbReference>
<evidence type="ECO:0000256" key="8">
    <source>
        <dbReference type="PIRSR" id="PIRSR602401-1"/>
    </source>
</evidence>
<protein>
    <submittedName>
        <fullName evidence="10">Cytochrome P450</fullName>
    </submittedName>
</protein>
<evidence type="ECO:0000256" key="4">
    <source>
        <dbReference type="ARBA" id="ARBA00022723"/>
    </source>
</evidence>
<dbReference type="GO" id="GO:0004497">
    <property type="term" value="F:monooxygenase activity"/>
    <property type="evidence" value="ECO:0007669"/>
    <property type="project" value="UniProtKB-KW"/>
</dbReference>
<keyword evidence="9" id="KW-0812">Transmembrane</keyword>
<dbReference type="PRINTS" id="PR00463">
    <property type="entry name" value="EP450I"/>
</dbReference>